<dbReference type="PANTHER" id="PTHR43877">
    <property type="entry name" value="AMINOALKYLPHOSPHONATE N-ACETYLTRANSFERASE-RELATED-RELATED"/>
    <property type="match status" value="1"/>
</dbReference>
<keyword evidence="2" id="KW-0012">Acyltransferase</keyword>
<evidence type="ECO:0000313" key="5">
    <source>
        <dbReference type="Proteomes" id="UP000474967"/>
    </source>
</evidence>
<dbReference type="CDD" id="cd04301">
    <property type="entry name" value="NAT_SF"/>
    <property type="match status" value="1"/>
</dbReference>
<dbReference type="PROSITE" id="PS51186">
    <property type="entry name" value="GNAT"/>
    <property type="match status" value="1"/>
</dbReference>
<keyword evidence="1 4" id="KW-0808">Transferase</keyword>
<accession>A0A6L9Y3J6</accession>
<sequence length="171" mass="18338">MLEELTLPFELIAHPSRVELRGASSEDLAALVRLLADDPINASRGDVADDSDLPVYANALARIIDDSANDLIVAVEDDRIVATLQLTLIPGMPRRGATRLLVEAVWVAADRRSAGIGGAMMRWVVDTAAPALGADLVQLTSDAARADAHRFYERLGFVGTHIGFKLEVQPG</sequence>
<dbReference type="RefSeq" id="WP_163291289.1">
    <property type="nucleotide sequence ID" value="NZ_JAAGWY010000005.1"/>
</dbReference>
<evidence type="ECO:0000256" key="2">
    <source>
        <dbReference type="ARBA" id="ARBA00023315"/>
    </source>
</evidence>
<dbReference type="Gene3D" id="3.40.630.30">
    <property type="match status" value="1"/>
</dbReference>
<dbReference type="Proteomes" id="UP000474967">
    <property type="component" value="Unassembled WGS sequence"/>
</dbReference>
<dbReference type="EMBL" id="JAAGWY010000005">
    <property type="protein sequence ID" value="NEN07804.1"/>
    <property type="molecule type" value="Genomic_DNA"/>
</dbReference>
<dbReference type="InterPro" id="IPR000182">
    <property type="entry name" value="GNAT_dom"/>
</dbReference>
<evidence type="ECO:0000259" key="3">
    <source>
        <dbReference type="PROSITE" id="PS51186"/>
    </source>
</evidence>
<dbReference type="PANTHER" id="PTHR43877:SF2">
    <property type="entry name" value="AMINOALKYLPHOSPHONATE N-ACETYLTRANSFERASE-RELATED"/>
    <property type="match status" value="1"/>
</dbReference>
<reference evidence="4 5" key="1">
    <citation type="journal article" date="2014" name="J. Microbiol.">
        <title>Diaminobutyricibacter tongyongensis gen. nov., sp. nov. and Homoserinibacter gongjuensis gen. nov., sp. nov. belong to the family Microbacteriaceae.</title>
        <authorList>
            <person name="Kim S.J."/>
            <person name="Ahn J.H."/>
            <person name="Weon H.Y."/>
            <person name="Hamada M."/>
            <person name="Suzuki K."/>
            <person name="Kwon S.W."/>
        </authorList>
    </citation>
    <scope>NUCLEOTIDE SEQUENCE [LARGE SCALE GENOMIC DNA]</scope>
    <source>
        <strain evidence="4 5">NBRC 108724</strain>
    </source>
</reference>
<feature type="domain" description="N-acetyltransferase" evidence="3">
    <location>
        <begin position="18"/>
        <end position="171"/>
    </location>
</feature>
<dbReference type="InterPro" id="IPR050832">
    <property type="entry name" value="Bact_Acetyltransf"/>
</dbReference>
<dbReference type="GO" id="GO:0016747">
    <property type="term" value="F:acyltransferase activity, transferring groups other than amino-acyl groups"/>
    <property type="evidence" value="ECO:0007669"/>
    <property type="project" value="InterPro"/>
</dbReference>
<organism evidence="4 5">
    <name type="scientific">Leifsonia tongyongensis</name>
    <dbReference type="NCBI Taxonomy" id="1268043"/>
    <lineage>
        <taxon>Bacteria</taxon>
        <taxon>Bacillati</taxon>
        <taxon>Actinomycetota</taxon>
        <taxon>Actinomycetes</taxon>
        <taxon>Micrococcales</taxon>
        <taxon>Microbacteriaceae</taxon>
        <taxon>Leifsonia</taxon>
    </lineage>
</organism>
<evidence type="ECO:0000313" key="4">
    <source>
        <dbReference type="EMBL" id="NEN07804.1"/>
    </source>
</evidence>
<protein>
    <submittedName>
        <fullName evidence="4">GNAT family N-acetyltransferase</fullName>
    </submittedName>
</protein>
<proteinExistence type="predicted"/>
<keyword evidence="5" id="KW-1185">Reference proteome</keyword>
<dbReference type="Pfam" id="PF00583">
    <property type="entry name" value="Acetyltransf_1"/>
    <property type="match status" value="1"/>
</dbReference>
<evidence type="ECO:0000256" key="1">
    <source>
        <dbReference type="ARBA" id="ARBA00022679"/>
    </source>
</evidence>
<gene>
    <name evidence="4" type="ORF">G3T36_18265</name>
</gene>
<dbReference type="SUPFAM" id="SSF55729">
    <property type="entry name" value="Acyl-CoA N-acyltransferases (Nat)"/>
    <property type="match status" value="1"/>
</dbReference>
<name>A0A6L9Y3J6_9MICO</name>
<dbReference type="InterPro" id="IPR016181">
    <property type="entry name" value="Acyl_CoA_acyltransferase"/>
</dbReference>
<comment type="caution">
    <text evidence="4">The sequence shown here is derived from an EMBL/GenBank/DDBJ whole genome shotgun (WGS) entry which is preliminary data.</text>
</comment>
<dbReference type="AlphaFoldDB" id="A0A6L9Y3J6"/>